<dbReference type="PANTHER" id="PTHR40055">
    <property type="entry name" value="TRANSCRIPTIONAL REGULATOR YGIV-RELATED"/>
    <property type="match status" value="1"/>
</dbReference>
<gene>
    <name evidence="3" type="ORF">BGL_1c00850</name>
</gene>
<keyword evidence="4" id="KW-1185">Reference proteome</keyword>
<proteinExistence type="predicted"/>
<dbReference type="HOGENOM" id="CLU_1297845_0_0_4"/>
<sequence length="212" mass="22305">MANRWAEIRQLAPIEVLAIVYVGPYPGIGGAFAQPAARVGARGLFGPHARRLAAFHDNPGTTPADRLRSHACFALGPGTAALDTPPPVTRLTIAGGLHAVHLHQGPYPTLPGAYRRLFQEWLPASGRTLAEAPSFEIDADDPRTTPPGRAADRDARAAALSDARSAPARFDACPRFSACASRNARTSARPGRAARGSVGRPWAGSNPRRAAA</sequence>
<feature type="region of interest" description="Disordered" evidence="1">
    <location>
        <begin position="181"/>
        <end position="212"/>
    </location>
</feature>
<reference evidence="4" key="1">
    <citation type="submission" date="2011-03" db="EMBL/GenBank/DDBJ databases">
        <authorList>
            <person name="Voget S."/>
            <person name="Streit W.R."/>
            <person name="Jaeger K.E."/>
            <person name="Daniel R."/>
        </authorList>
    </citation>
    <scope>NUCLEOTIDE SEQUENCE [LARGE SCALE GENOMIC DNA]</scope>
    <source>
        <strain evidence="4">PG1</strain>
    </source>
</reference>
<dbReference type="Pfam" id="PF06445">
    <property type="entry name" value="GyrI-like"/>
    <property type="match status" value="1"/>
</dbReference>
<dbReference type="EMBL" id="CP002580">
    <property type="protein sequence ID" value="AJK44639.1"/>
    <property type="molecule type" value="Genomic_DNA"/>
</dbReference>
<dbReference type="InterPro" id="IPR050908">
    <property type="entry name" value="SmbC-like"/>
</dbReference>
<evidence type="ECO:0000313" key="3">
    <source>
        <dbReference type="EMBL" id="AJK44639.1"/>
    </source>
</evidence>
<dbReference type="InterPro" id="IPR029442">
    <property type="entry name" value="GyrI-like"/>
</dbReference>
<dbReference type="InterPro" id="IPR010499">
    <property type="entry name" value="AraC_E-bd"/>
</dbReference>
<feature type="domain" description="AraC effector-binding" evidence="2">
    <location>
        <begin position="4"/>
        <end position="149"/>
    </location>
</feature>
<evidence type="ECO:0000313" key="4">
    <source>
        <dbReference type="Proteomes" id="UP000031838"/>
    </source>
</evidence>
<dbReference type="SMART" id="SM00871">
    <property type="entry name" value="AraC_E_bind"/>
    <property type="match status" value="1"/>
</dbReference>
<organism evidence="3 4">
    <name type="scientific">Burkholderia plantarii</name>
    <dbReference type="NCBI Taxonomy" id="41899"/>
    <lineage>
        <taxon>Bacteria</taxon>
        <taxon>Pseudomonadati</taxon>
        <taxon>Pseudomonadota</taxon>
        <taxon>Betaproteobacteria</taxon>
        <taxon>Burkholderiales</taxon>
        <taxon>Burkholderiaceae</taxon>
        <taxon>Burkholderia</taxon>
    </lineage>
</organism>
<dbReference type="Gene3D" id="3.20.80.10">
    <property type="entry name" value="Regulatory factor, effector binding domain"/>
    <property type="match status" value="1"/>
</dbReference>
<evidence type="ECO:0000256" key="1">
    <source>
        <dbReference type="SAM" id="MobiDB-lite"/>
    </source>
</evidence>
<protein>
    <submittedName>
        <fullName evidence="3">Transcriptional regulator, AraC family</fullName>
    </submittedName>
</protein>
<dbReference type="KEGG" id="bgp:BGL_1c00850"/>
<accession>A0A0B6RR21</accession>
<dbReference type="PANTHER" id="PTHR40055:SF1">
    <property type="entry name" value="TRANSCRIPTIONAL REGULATOR YGIV-RELATED"/>
    <property type="match status" value="1"/>
</dbReference>
<dbReference type="RefSeq" id="WP_226993584.1">
    <property type="nucleotide sequence ID" value="NZ_CP002580.1"/>
</dbReference>
<dbReference type="AlphaFoldDB" id="A0A0B6RR21"/>
<evidence type="ECO:0000259" key="2">
    <source>
        <dbReference type="SMART" id="SM00871"/>
    </source>
</evidence>
<dbReference type="Proteomes" id="UP000031838">
    <property type="component" value="Chromosome 1"/>
</dbReference>
<reference evidence="3 4" key="2">
    <citation type="journal article" date="2016" name="Appl. Microbiol. Biotechnol.">
        <title>Mutations improving production and secretion of extracellular lipase by Burkholderia glumae PG1.</title>
        <authorList>
            <person name="Knapp A."/>
            <person name="Voget S."/>
            <person name="Gao R."/>
            <person name="Zaburannyi N."/>
            <person name="Krysciak D."/>
            <person name="Breuer M."/>
            <person name="Hauer B."/>
            <person name="Streit W.R."/>
            <person name="Muller R."/>
            <person name="Daniel R."/>
            <person name="Jaeger K.E."/>
        </authorList>
    </citation>
    <scope>NUCLEOTIDE SEQUENCE [LARGE SCALE GENOMIC DNA]</scope>
    <source>
        <strain evidence="3 4">PG1</strain>
    </source>
</reference>
<dbReference type="InterPro" id="IPR011256">
    <property type="entry name" value="Reg_factor_effector_dom_sf"/>
</dbReference>
<name>A0A0B6RR21_BURPL</name>
<dbReference type="SUPFAM" id="SSF55136">
    <property type="entry name" value="Probable bacterial effector-binding domain"/>
    <property type="match status" value="1"/>
</dbReference>